<sequence>MKKILTFLSLFTCSFLLVSFLMNNKNVSAAEKQINESFAAISEQINKEISLQSNLSFSSNPYDYIKNNEDFENIVNLGNDALPYLDKKLSNSKQNGLQEYITAIAMERIAKVDLKENESSTWENGKGFAAKWNLHLTSIPSSVDAILTDKQSNSDDKVRKIIKLGTPAIPFIADQIERGDDSLFPALIALTKGDGNNAVADETISNKKEWVTAHKSQYKNLKDYVQQR</sequence>
<proteinExistence type="predicted"/>
<organism evidence="2 3">
    <name type="scientific">Paenibacillus plantarum</name>
    <dbReference type="NCBI Taxonomy" id="2654975"/>
    <lineage>
        <taxon>Bacteria</taxon>
        <taxon>Bacillati</taxon>
        <taxon>Bacillota</taxon>
        <taxon>Bacilli</taxon>
        <taxon>Bacillales</taxon>
        <taxon>Paenibacillaceae</taxon>
        <taxon>Paenibacillus</taxon>
    </lineage>
</organism>
<name>A0ABX1X971_9BACL</name>
<gene>
    <name evidence="2" type="ORF">GC096_13240</name>
</gene>
<dbReference type="RefSeq" id="WP_171630702.1">
    <property type="nucleotide sequence ID" value="NZ_WHNY01000040.1"/>
</dbReference>
<accession>A0ABX1X971</accession>
<feature type="signal peptide" evidence="1">
    <location>
        <begin position="1"/>
        <end position="29"/>
    </location>
</feature>
<dbReference type="EMBL" id="WHNY01000040">
    <property type="protein sequence ID" value="NOU64995.1"/>
    <property type="molecule type" value="Genomic_DNA"/>
</dbReference>
<protein>
    <submittedName>
        <fullName evidence="2">Uncharacterized protein</fullName>
    </submittedName>
</protein>
<reference evidence="2 3" key="1">
    <citation type="submission" date="2019-10" db="EMBL/GenBank/DDBJ databases">
        <title>Description of Paenibacillus humi sp. nov.</title>
        <authorList>
            <person name="Carlier A."/>
            <person name="Qi S."/>
        </authorList>
    </citation>
    <scope>NUCLEOTIDE SEQUENCE [LARGE SCALE GENOMIC DNA]</scope>
    <source>
        <strain evidence="2 3">LMG 31461</strain>
    </source>
</reference>
<evidence type="ECO:0000313" key="3">
    <source>
        <dbReference type="Proteomes" id="UP000653578"/>
    </source>
</evidence>
<dbReference type="Proteomes" id="UP000653578">
    <property type="component" value="Unassembled WGS sequence"/>
</dbReference>
<keyword evidence="1" id="KW-0732">Signal</keyword>
<evidence type="ECO:0000256" key="1">
    <source>
        <dbReference type="SAM" id="SignalP"/>
    </source>
</evidence>
<feature type="chain" id="PRO_5047229831" evidence="1">
    <location>
        <begin position="30"/>
        <end position="228"/>
    </location>
</feature>
<keyword evidence="3" id="KW-1185">Reference proteome</keyword>
<comment type="caution">
    <text evidence="2">The sequence shown here is derived from an EMBL/GenBank/DDBJ whole genome shotgun (WGS) entry which is preliminary data.</text>
</comment>
<evidence type="ECO:0000313" key="2">
    <source>
        <dbReference type="EMBL" id="NOU64995.1"/>
    </source>
</evidence>